<dbReference type="GO" id="GO:0016757">
    <property type="term" value="F:glycosyltransferase activity"/>
    <property type="evidence" value="ECO:0007669"/>
    <property type="project" value="UniProtKB-KW"/>
</dbReference>
<dbReference type="KEGG" id="buo:BRPE64_BCDS12460"/>
<dbReference type="PATRIC" id="fig|758793.3.peg.4155"/>
<keyword evidence="2 4" id="KW-0808">Transferase</keyword>
<dbReference type="Pfam" id="PF01501">
    <property type="entry name" value="Glyco_transf_8"/>
    <property type="match status" value="1"/>
</dbReference>
<reference evidence="4 5" key="1">
    <citation type="journal article" date="2013" name="Genome Announc.">
        <title>Complete Genome Sequence of Burkholderia sp. Strain RPE64, Bacterial Symbiont of the Bean Bug Riptortus pedestris.</title>
        <authorList>
            <person name="Shibata T.F."/>
            <person name="Maeda T."/>
            <person name="Nikoh N."/>
            <person name="Yamaguchi K."/>
            <person name="Oshima K."/>
            <person name="Hattori M."/>
            <person name="Nishiyama T."/>
            <person name="Hasebe M."/>
            <person name="Fukatsu T."/>
            <person name="Kikuchi Y."/>
            <person name="Shigenobu S."/>
        </authorList>
    </citation>
    <scope>NUCLEOTIDE SEQUENCE [LARGE SCALE GENOMIC DNA]</scope>
</reference>
<proteinExistence type="predicted"/>
<dbReference type="STRING" id="758793.BRPE64_BCDS12460"/>
<dbReference type="PANTHER" id="PTHR13778">
    <property type="entry name" value="GLYCOSYLTRANSFERASE 8 DOMAIN-CONTAINING PROTEIN"/>
    <property type="match status" value="1"/>
</dbReference>
<gene>
    <name evidence="4" type="ORF">BRPE64_BCDS12460</name>
</gene>
<dbReference type="Proteomes" id="UP000013966">
    <property type="component" value="Chromosome 2"/>
</dbReference>
<dbReference type="PANTHER" id="PTHR13778:SF47">
    <property type="entry name" value="LIPOPOLYSACCHARIDE 1,3-GALACTOSYLTRANSFERASE"/>
    <property type="match status" value="1"/>
</dbReference>
<dbReference type="CDD" id="cd04194">
    <property type="entry name" value="GT8_A4GalT_like"/>
    <property type="match status" value="1"/>
</dbReference>
<dbReference type="EMBL" id="AP013059">
    <property type="protein sequence ID" value="BAN25907.1"/>
    <property type="molecule type" value="Genomic_DNA"/>
</dbReference>
<dbReference type="InterPro" id="IPR050748">
    <property type="entry name" value="Glycosyltrans_8_dom-fam"/>
</dbReference>
<organism evidence="4 5">
    <name type="scientific">Caballeronia insecticola</name>
    <dbReference type="NCBI Taxonomy" id="758793"/>
    <lineage>
        <taxon>Bacteria</taxon>
        <taxon>Pseudomonadati</taxon>
        <taxon>Pseudomonadota</taxon>
        <taxon>Betaproteobacteria</taxon>
        <taxon>Burkholderiales</taxon>
        <taxon>Burkholderiaceae</taxon>
        <taxon>Caballeronia</taxon>
    </lineage>
</organism>
<protein>
    <submittedName>
        <fullName evidence="4">Glycosyl transferase family 8</fullName>
    </submittedName>
</protein>
<evidence type="ECO:0000313" key="4">
    <source>
        <dbReference type="EMBL" id="BAN25907.1"/>
    </source>
</evidence>
<keyword evidence="5" id="KW-1185">Reference proteome</keyword>
<dbReference type="SUPFAM" id="SSF53448">
    <property type="entry name" value="Nucleotide-diphospho-sugar transferases"/>
    <property type="match status" value="1"/>
</dbReference>
<evidence type="ECO:0000256" key="3">
    <source>
        <dbReference type="ARBA" id="ARBA00022723"/>
    </source>
</evidence>
<dbReference type="InterPro" id="IPR029044">
    <property type="entry name" value="Nucleotide-diphossugar_trans"/>
</dbReference>
<dbReference type="HOGENOM" id="CLU_050833_0_3_4"/>
<keyword evidence="1" id="KW-0328">Glycosyltransferase</keyword>
<dbReference type="Gene3D" id="3.90.550.10">
    <property type="entry name" value="Spore Coat Polysaccharide Biosynthesis Protein SpsA, Chain A"/>
    <property type="match status" value="1"/>
</dbReference>
<sequence length="313" mass="35359">MPTSINIVLCFDKNYAYYAAVSTYSLFVNSKSEVRVFWIVPGEDESHVVSVAEQLRNNIGLNVSVVPASSAAFAEWKTVHHFTRGMYLRLLIPTLIDAPRVIYLDADTLVLTDLHALYSTPLGDKLIAGVLDPGGARTSKIPRQADDPYINSGVLVMNLDALRQDQMFEKAQAIYAQYEREAAFPDQCVINKYAEDRKLTVGQGWNRLMSAAEITQAQFESVLQENDLSIIHFVTPVKPWQQWCNPCVGEFWWNYAKQLGIDGLKPQEITTLDQAIQFARVLDTNERYLAASRVKDEIIAILMRRANERSHGE</sequence>
<dbReference type="GO" id="GO:0046872">
    <property type="term" value="F:metal ion binding"/>
    <property type="evidence" value="ECO:0007669"/>
    <property type="project" value="UniProtKB-KW"/>
</dbReference>
<evidence type="ECO:0000256" key="1">
    <source>
        <dbReference type="ARBA" id="ARBA00022676"/>
    </source>
</evidence>
<reference evidence="4 5" key="2">
    <citation type="journal article" date="2018" name="Int. J. Syst. Evol. Microbiol.">
        <title>Burkholderia insecticola sp. nov., a gut symbiotic bacterium of the bean bug Riptortus pedestris.</title>
        <authorList>
            <person name="Takeshita K."/>
            <person name="Tamaki H."/>
            <person name="Ohbayashi T."/>
            <person name="Meng X.-Y."/>
            <person name="Sone T."/>
            <person name="Mitani Y."/>
            <person name="Peeters C."/>
            <person name="Kikuchi Y."/>
            <person name="Vandamme P."/>
        </authorList>
    </citation>
    <scope>NUCLEOTIDE SEQUENCE [LARGE SCALE GENOMIC DNA]</scope>
    <source>
        <strain evidence="4">RPE64</strain>
    </source>
</reference>
<dbReference type="OrthoDB" id="9807549at2"/>
<name>R4X2Z3_9BURK</name>
<evidence type="ECO:0000313" key="5">
    <source>
        <dbReference type="Proteomes" id="UP000013966"/>
    </source>
</evidence>
<dbReference type="AlphaFoldDB" id="R4X2Z3"/>
<dbReference type="RefSeq" id="WP_016355335.1">
    <property type="nucleotide sequence ID" value="NC_021294.1"/>
</dbReference>
<dbReference type="InterPro" id="IPR002495">
    <property type="entry name" value="Glyco_trans_8"/>
</dbReference>
<accession>R4X2Z3</accession>
<keyword evidence="3" id="KW-0479">Metal-binding</keyword>
<evidence type="ECO:0000256" key="2">
    <source>
        <dbReference type="ARBA" id="ARBA00022679"/>
    </source>
</evidence>